<reference evidence="2 3" key="1">
    <citation type="submission" date="2017-05" db="EMBL/GenBank/DDBJ databases">
        <title>Vagococcus spp. assemblies.</title>
        <authorList>
            <person name="Gulvik C.A."/>
        </authorList>
    </citation>
    <scope>NUCLEOTIDE SEQUENCE [LARGE SCALE GENOMIC DNA]</scope>
    <source>
        <strain evidence="2 3">LMG 24798</strain>
    </source>
</reference>
<keyword evidence="3" id="KW-1185">Reference proteome</keyword>
<dbReference type="AlphaFoldDB" id="A0A430B0U4"/>
<evidence type="ECO:0000313" key="3">
    <source>
        <dbReference type="Proteomes" id="UP000286773"/>
    </source>
</evidence>
<organism evidence="2 3">
    <name type="scientific">Vagococcus acidifermentans</name>
    <dbReference type="NCBI Taxonomy" id="564710"/>
    <lineage>
        <taxon>Bacteria</taxon>
        <taxon>Bacillati</taxon>
        <taxon>Bacillota</taxon>
        <taxon>Bacilli</taxon>
        <taxon>Lactobacillales</taxon>
        <taxon>Enterococcaceae</taxon>
        <taxon>Vagococcus</taxon>
    </lineage>
</organism>
<dbReference type="PANTHER" id="PTHR43830:SF3">
    <property type="entry name" value="PROTEIN PSP1"/>
    <property type="match status" value="1"/>
</dbReference>
<dbReference type="EMBL" id="NGKC01000002">
    <property type="protein sequence ID" value="RSU13871.1"/>
    <property type="molecule type" value="Genomic_DNA"/>
</dbReference>
<evidence type="ECO:0000259" key="1">
    <source>
        <dbReference type="PROSITE" id="PS51411"/>
    </source>
</evidence>
<name>A0A430B0U4_9ENTE</name>
<dbReference type="Pfam" id="PF04468">
    <property type="entry name" value="PSP1"/>
    <property type="match status" value="1"/>
</dbReference>
<dbReference type="OrthoDB" id="9779344at2"/>
<dbReference type="PANTHER" id="PTHR43830">
    <property type="entry name" value="PROTEIN PSP1"/>
    <property type="match status" value="1"/>
</dbReference>
<dbReference type="InterPro" id="IPR007557">
    <property type="entry name" value="PSP1_C"/>
</dbReference>
<dbReference type="NCBIfam" id="NF041131">
    <property type="entry name" value="RicT_YaaT_fam"/>
    <property type="match status" value="1"/>
</dbReference>
<dbReference type="Proteomes" id="UP000286773">
    <property type="component" value="Unassembled WGS sequence"/>
</dbReference>
<dbReference type="PROSITE" id="PS51411">
    <property type="entry name" value="PSP1_C"/>
    <property type="match status" value="1"/>
</dbReference>
<proteinExistence type="predicted"/>
<protein>
    <submittedName>
        <fullName evidence="2">Signal peptidase</fullName>
    </submittedName>
</protein>
<evidence type="ECO:0000313" key="2">
    <source>
        <dbReference type="EMBL" id="RSU13871.1"/>
    </source>
</evidence>
<sequence length="284" mass="32005">MVEVVGVRFKPAGRIYYFTPEKHREYTYNQRVLVESQKAKELGIVAIPRKQVAKEDLPDELNPILQTATSEHLKKEAKNREDAAAAFSVAKEKIAAHKLEMKLIQVTYSFDRSKMVFTFTAEGRIDFRELVKDLASVFKTRIELRQIGVRDEAKILGGIGPCGRQLCCSTFLGDFMPVSIKMAKVQNLSLNPAKISGLCGRLMCCLKYENDVYEEARKALPDFGKMVVTPDGEGKVIGLNLISRIVKVRLLHRETPVDYDHEEVTLKTEAVAASQGKAKREKEE</sequence>
<dbReference type="InterPro" id="IPR047767">
    <property type="entry name" value="PSP1-like"/>
</dbReference>
<dbReference type="GO" id="GO:0005737">
    <property type="term" value="C:cytoplasm"/>
    <property type="evidence" value="ECO:0007669"/>
    <property type="project" value="TreeGrafter"/>
</dbReference>
<gene>
    <name evidence="2" type="ORF">CBF27_02935</name>
</gene>
<dbReference type="RefSeq" id="WP_126812250.1">
    <property type="nucleotide sequence ID" value="NZ_NGKC01000002.1"/>
</dbReference>
<comment type="caution">
    <text evidence="2">The sequence shown here is derived from an EMBL/GenBank/DDBJ whole genome shotgun (WGS) entry which is preliminary data.</text>
</comment>
<accession>A0A430B0U4</accession>
<feature type="domain" description="PSP1 C-terminal" evidence="1">
    <location>
        <begin position="62"/>
        <end position="147"/>
    </location>
</feature>